<feature type="region of interest" description="Disordered" evidence="1">
    <location>
        <begin position="1"/>
        <end position="41"/>
    </location>
</feature>
<evidence type="ECO:0000313" key="2">
    <source>
        <dbReference type="EMBL" id="CAH1448570.1"/>
    </source>
</evidence>
<organism evidence="2 3">
    <name type="scientific">Lactuca virosa</name>
    <dbReference type="NCBI Taxonomy" id="75947"/>
    <lineage>
        <taxon>Eukaryota</taxon>
        <taxon>Viridiplantae</taxon>
        <taxon>Streptophyta</taxon>
        <taxon>Embryophyta</taxon>
        <taxon>Tracheophyta</taxon>
        <taxon>Spermatophyta</taxon>
        <taxon>Magnoliopsida</taxon>
        <taxon>eudicotyledons</taxon>
        <taxon>Gunneridae</taxon>
        <taxon>Pentapetalae</taxon>
        <taxon>asterids</taxon>
        <taxon>campanulids</taxon>
        <taxon>Asterales</taxon>
        <taxon>Asteraceae</taxon>
        <taxon>Cichorioideae</taxon>
        <taxon>Cichorieae</taxon>
        <taxon>Lactucinae</taxon>
        <taxon>Lactuca</taxon>
    </lineage>
</organism>
<dbReference type="EMBL" id="CAKMRJ010005634">
    <property type="protein sequence ID" value="CAH1448570.1"/>
    <property type="molecule type" value="Genomic_DNA"/>
</dbReference>
<keyword evidence="3" id="KW-1185">Reference proteome</keyword>
<comment type="caution">
    <text evidence="2">The sequence shown here is derived from an EMBL/GenBank/DDBJ whole genome shotgun (WGS) entry which is preliminary data.</text>
</comment>
<feature type="compositionally biased region" description="Basic residues" evidence="1">
    <location>
        <begin position="13"/>
        <end position="30"/>
    </location>
</feature>
<gene>
    <name evidence="2" type="ORF">LVIROSA_LOCUS34103</name>
</gene>
<sequence length="97" mass="11551">MNHRRATISSCRNRQRHHHYRHTVNHHRHSSTPPPPHGHPRFSDLNTLIFQYEDPEFSDLKTPNFPIRKPSIFRSENLHHCLGTLTLDKRYDEVGKP</sequence>
<dbReference type="AlphaFoldDB" id="A0AAU9PEJ2"/>
<dbReference type="Proteomes" id="UP001157418">
    <property type="component" value="Unassembled WGS sequence"/>
</dbReference>
<proteinExistence type="predicted"/>
<accession>A0AAU9PEJ2</accession>
<name>A0AAU9PEJ2_9ASTR</name>
<evidence type="ECO:0000256" key="1">
    <source>
        <dbReference type="SAM" id="MobiDB-lite"/>
    </source>
</evidence>
<protein>
    <submittedName>
        <fullName evidence="2">Uncharacterized protein</fullName>
    </submittedName>
</protein>
<reference evidence="2 3" key="1">
    <citation type="submission" date="2022-01" db="EMBL/GenBank/DDBJ databases">
        <authorList>
            <person name="Xiong W."/>
            <person name="Schranz E."/>
        </authorList>
    </citation>
    <scope>NUCLEOTIDE SEQUENCE [LARGE SCALE GENOMIC DNA]</scope>
</reference>
<evidence type="ECO:0000313" key="3">
    <source>
        <dbReference type="Proteomes" id="UP001157418"/>
    </source>
</evidence>